<evidence type="ECO:0000313" key="1">
    <source>
        <dbReference type="EMBL" id="MBX25975.1"/>
    </source>
</evidence>
<reference evidence="1" key="1">
    <citation type="submission" date="2018-02" db="EMBL/GenBank/DDBJ databases">
        <title>Rhizophora mucronata_Transcriptome.</title>
        <authorList>
            <person name="Meera S.P."/>
            <person name="Sreeshan A."/>
            <person name="Augustine A."/>
        </authorList>
    </citation>
    <scope>NUCLEOTIDE SEQUENCE</scope>
    <source>
        <tissue evidence="1">Leaf</tissue>
    </source>
</reference>
<protein>
    <submittedName>
        <fullName evidence="1">Uncharacterized protein</fullName>
    </submittedName>
</protein>
<dbReference type="AlphaFoldDB" id="A0A2P2M6Y5"/>
<sequence length="33" mass="3944">MVIFCALTCMTPYFLCSDPDQFFGFNFLLFYTF</sequence>
<accession>A0A2P2M6Y5</accession>
<name>A0A2P2M6Y5_RHIMU</name>
<dbReference type="EMBL" id="GGEC01045491">
    <property type="protein sequence ID" value="MBX25975.1"/>
    <property type="molecule type" value="Transcribed_RNA"/>
</dbReference>
<organism evidence="1">
    <name type="scientific">Rhizophora mucronata</name>
    <name type="common">Asiatic mangrove</name>
    <dbReference type="NCBI Taxonomy" id="61149"/>
    <lineage>
        <taxon>Eukaryota</taxon>
        <taxon>Viridiplantae</taxon>
        <taxon>Streptophyta</taxon>
        <taxon>Embryophyta</taxon>
        <taxon>Tracheophyta</taxon>
        <taxon>Spermatophyta</taxon>
        <taxon>Magnoliopsida</taxon>
        <taxon>eudicotyledons</taxon>
        <taxon>Gunneridae</taxon>
        <taxon>Pentapetalae</taxon>
        <taxon>rosids</taxon>
        <taxon>fabids</taxon>
        <taxon>Malpighiales</taxon>
        <taxon>Rhizophoraceae</taxon>
        <taxon>Rhizophora</taxon>
    </lineage>
</organism>
<proteinExistence type="predicted"/>